<evidence type="ECO:0000313" key="3">
    <source>
        <dbReference type="Proteomes" id="UP001431963"/>
    </source>
</evidence>
<evidence type="ECO:0008006" key="4">
    <source>
        <dbReference type="Google" id="ProtNLM"/>
    </source>
</evidence>
<evidence type="ECO:0000256" key="1">
    <source>
        <dbReference type="SAM" id="MobiDB-lite"/>
    </source>
</evidence>
<organism evidence="2 3">
    <name type="scientific">Gemmobacter denitrificans</name>
    <dbReference type="NCBI Taxonomy" id="3123040"/>
    <lineage>
        <taxon>Bacteria</taxon>
        <taxon>Pseudomonadati</taxon>
        <taxon>Pseudomonadota</taxon>
        <taxon>Alphaproteobacteria</taxon>
        <taxon>Rhodobacterales</taxon>
        <taxon>Paracoccaceae</taxon>
        <taxon>Gemmobacter</taxon>
    </lineage>
</organism>
<sequence>MLRNLGLVTGVLVLTGCSALPQWVGGTRAPVRASAPVGDPLPLPTPELQAPPPQAGARTAEALDTTTAAQKAAATAAPAPAGAASLGKVTVSLGDPTLPGFWLRSSLVSAPTPGMIKTAGGQTVQVDLVPGEGAAQLSLAGFRALGLGLTDLPLVEVYPR</sequence>
<feature type="region of interest" description="Disordered" evidence="1">
    <location>
        <begin position="35"/>
        <end position="56"/>
    </location>
</feature>
<feature type="compositionally biased region" description="Pro residues" evidence="1">
    <location>
        <begin position="39"/>
        <end position="54"/>
    </location>
</feature>
<reference evidence="2" key="1">
    <citation type="submission" date="2024-02" db="EMBL/GenBank/DDBJ databases">
        <title>Genome sequences of strain Gemmobacter sp. JM10B15.</title>
        <authorList>
            <person name="Zhang M."/>
        </authorList>
    </citation>
    <scope>NUCLEOTIDE SEQUENCE</scope>
    <source>
        <strain evidence="2">JM10B15</strain>
    </source>
</reference>
<evidence type="ECO:0000313" key="2">
    <source>
        <dbReference type="EMBL" id="MEH7829552.1"/>
    </source>
</evidence>
<dbReference type="Proteomes" id="UP001431963">
    <property type="component" value="Unassembled WGS sequence"/>
</dbReference>
<gene>
    <name evidence="2" type="ORF">V6590_15465</name>
</gene>
<name>A0ABU8BZ64_9RHOB</name>
<comment type="caution">
    <text evidence="2">The sequence shown here is derived from an EMBL/GenBank/DDBJ whole genome shotgun (WGS) entry which is preliminary data.</text>
</comment>
<proteinExistence type="predicted"/>
<accession>A0ABU8BZ64</accession>
<dbReference type="EMBL" id="JBALHR010000010">
    <property type="protein sequence ID" value="MEH7829552.1"/>
    <property type="molecule type" value="Genomic_DNA"/>
</dbReference>
<dbReference type="RefSeq" id="WP_335424579.1">
    <property type="nucleotide sequence ID" value="NZ_JBALHR010000010.1"/>
</dbReference>
<dbReference type="PROSITE" id="PS51257">
    <property type="entry name" value="PROKAR_LIPOPROTEIN"/>
    <property type="match status" value="1"/>
</dbReference>
<keyword evidence="3" id="KW-1185">Reference proteome</keyword>
<protein>
    <recommendedName>
        <fullName evidence="4">D-galactarate dehydratase</fullName>
    </recommendedName>
</protein>